<sequence length="252" mass="27430">MTRRLNGKVCLITGTGGSMGRAAALLFAREGAIIMGCDANAQSAAETQEAVRAAGGTMISRHPCDLTDPEQCRQLIDFTINQFGRIDILYNNAAMAYFNWIEDIQDAEWHRNLNEEVNLVFLLTRAAWPHLKASRGAIVNIASVVAWATFRNLGALAHSTAKAGIVAMTRHLAMEGREYGIRANTISPGIIETNQTRDQLNDSEWADYMLGRTLLGRFGKPDEVANAALFLASEESAYITGVDLRVDGGITA</sequence>
<dbReference type="InterPro" id="IPR002347">
    <property type="entry name" value="SDR_fam"/>
</dbReference>
<dbReference type="CDD" id="cd05233">
    <property type="entry name" value="SDR_c"/>
    <property type="match status" value="1"/>
</dbReference>
<evidence type="ECO:0000313" key="3">
    <source>
        <dbReference type="EMBL" id="KEQ53920.1"/>
    </source>
</evidence>
<dbReference type="EC" id="1.1.1.100" evidence="3"/>
<evidence type="ECO:0000256" key="1">
    <source>
        <dbReference type="ARBA" id="ARBA00006484"/>
    </source>
</evidence>
<dbReference type="Proteomes" id="UP000028411">
    <property type="component" value="Unassembled WGS sequence"/>
</dbReference>
<dbReference type="OrthoDB" id="7568484at2"/>
<organism evidence="3 4">
    <name type="scientific">Sphingobium chlorophenolicum</name>
    <dbReference type="NCBI Taxonomy" id="46429"/>
    <lineage>
        <taxon>Bacteria</taxon>
        <taxon>Pseudomonadati</taxon>
        <taxon>Pseudomonadota</taxon>
        <taxon>Alphaproteobacteria</taxon>
        <taxon>Sphingomonadales</taxon>
        <taxon>Sphingomonadaceae</taxon>
        <taxon>Sphingobium</taxon>
    </lineage>
</organism>
<dbReference type="Gene3D" id="3.40.50.720">
    <property type="entry name" value="NAD(P)-binding Rossmann-like Domain"/>
    <property type="match status" value="1"/>
</dbReference>
<keyword evidence="3" id="KW-0560">Oxidoreductase</keyword>
<dbReference type="eggNOG" id="COG1028">
    <property type="taxonomic scope" value="Bacteria"/>
</dbReference>
<dbReference type="PRINTS" id="PR00081">
    <property type="entry name" value="GDHRDH"/>
</dbReference>
<protein>
    <submittedName>
        <fullName evidence="3">3-oxoacyl-(Acyl-carrier-protein) reductase</fullName>
        <ecNumber evidence="3">1.1.1.100</ecNumber>
    </submittedName>
</protein>
<comment type="similarity">
    <text evidence="1">Belongs to the short-chain dehydrogenases/reductases (SDR) family.</text>
</comment>
<dbReference type="PRINTS" id="PR00080">
    <property type="entry name" value="SDRFAMILY"/>
</dbReference>
<evidence type="ECO:0000256" key="2">
    <source>
        <dbReference type="ARBA" id="ARBA00051383"/>
    </source>
</evidence>
<dbReference type="SUPFAM" id="SSF51735">
    <property type="entry name" value="NAD(P)-binding Rossmann-fold domains"/>
    <property type="match status" value="1"/>
</dbReference>
<dbReference type="GO" id="GO:0004316">
    <property type="term" value="F:3-oxoacyl-[acyl-carrier-protein] reductase (NADPH) activity"/>
    <property type="evidence" value="ECO:0007669"/>
    <property type="project" value="UniProtKB-EC"/>
</dbReference>
<comment type="caution">
    <text evidence="3">The sequence shown here is derived from an EMBL/GenBank/DDBJ whole genome shotgun (WGS) entry which is preliminary data.</text>
</comment>
<dbReference type="AlphaFoldDB" id="A0A081RFE7"/>
<dbReference type="Pfam" id="PF13561">
    <property type="entry name" value="adh_short_C2"/>
    <property type="match status" value="1"/>
</dbReference>
<evidence type="ECO:0000313" key="4">
    <source>
        <dbReference type="Proteomes" id="UP000028411"/>
    </source>
</evidence>
<dbReference type="PATRIC" id="fig|46429.4.peg.1760"/>
<proteinExistence type="inferred from homology"/>
<accession>A0A081RFE7</accession>
<gene>
    <name evidence="3" type="ORF">BV95_01792</name>
</gene>
<dbReference type="FunFam" id="3.40.50.720:FF:000084">
    <property type="entry name" value="Short-chain dehydrogenase reductase"/>
    <property type="match status" value="1"/>
</dbReference>
<reference evidence="3 4" key="1">
    <citation type="submission" date="2014-02" db="EMBL/GenBank/DDBJ databases">
        <title>Whole genome sequence of Sphingobium chlorophenolicum NBRC 16172.</title>
        <authorList>
            <person name="Gan H.M."/>
            <person name="Gan H.Y."/>
            <person name="Chew T.H."/>
            <person name="Savka M.A."/>
        </authorList>
    </citation>
    <scope>NUCLEOTIDE SEQUENCE [LARGE SCALE GENOMIC DNA]</scope>
    <source>
        <strain evidence="3 4">NBRC 16172</strain>
    </source>
</reference>
<name>A0A081RFE7_SPHCR</name>
<dbReference type="RefSeq" id="WP_037450228.1">
    <property type="nucleotide sequence ID" value="NZ_JFHR01000016.1"/>
</dbReference>
<comment type="catalytic activity">
    <reaction evidence="2">
        <text>2,5-dichlorocyclohexa-2,5-dien-1,4-diol + NAD(+) = 2,5-dichlorohydroquinone + NADH + H(+)</text>
        <dbReference type="Rhea" id="RHEA:15741"/>
        <dbReference type="ChEBI" id="CHEBI:15378"/>
        <dbReference type="ChEBI" id="CHEBI:27545"/>
        <dbReference type="ChEBI" id="CHEBI:28975"/>
        <dbReference type="ChEBI" id="CHEBI:57540"/>
        <dbReference type="ChEBI" id="CHEBI:57945"/>
    </reaction>
</comment>
<dbReference type="GO" id="GO:0018502">
    <property type="term" value="F:2,5-dichloro-2,5-cyclohexadiene-1,4-diol dehydrogenase activity"/>
    <property type="evidence" value="ECO:0007669"/>
    <property type="project" value="RHEA"/>
</dbReference>
<dbReference type="EMBL" id="JFHR01000016">
    <property type="protein sequence ID" value="KEQ53920.1"/>
    <property type="molecule type" value="Genomic_DNA"/>
</dbReference>
<dbReference type="PANTHER" id="PTHR42760">
    <property type="entry name" value="SHORT-CHAIN DEHYDROGENASES/REDUCTASES FAMILY MEMBER"/>
    <property type="match status" value="1"/>
</dbReference>
<dbReference type="InterPro" id="IPR036291">
    <property type="entry name" value="NAD(P)-bd_dom_sf"/>
</dbReference>